<gene>
    <name evidence="5" type="ORF">SAMN04488516_11345</name>
</gene>
<dbReference type="PANTHER" id="PTHR42781:SF4">
    <property type="entry name" value="SPERMIDINE_PUTRESCINE IMPORT ATP-BINDING PROTEIN POTA"/>
    <property type="match status" value="1"/>
</dbReference>
<dbReference type="InterPro" id="IPR003439">
    <property type="entry name" value="ABC_transporter-like_ATP-bd"/>
</dbReference>
<evidence type="ECO:0000256" key="1">
    <source>
        <dbReference type="ARBA" id="ARBA00022448"/>
    </source>
</evidence>
<evidence type="ECO:0000256" key="3">
    <source>
        <dbReference type="ARBA" id="ARBA00022840"/>
    </source>
</evidence>
<keyword evidence="6" id="KW-1185">Reference proteome</keyword>
<evidence type="ECO:0000313" key="5">
    <source>
        <dbReference type="EMBL" id="SDN96555.1"/>
    </source>
</evidence>
<dbReference type="InterPro" id="IPR017871">
    <property type="entry name" value="ABC_transporter-like_CS"/>
</dbReference>
<dbReference type="SUPFAM" id="SSF52540">
    <property type="entry name" value="P-loop containing nucleoside triphosphate hydrolases"/>
    <property type="match status" value="1"/>
</dbReference>
<dbReference type="InterPro" id="IPR050093">
    <property type="entry name" value="ABC_SmlMolc_Importer"/>
</dbReference>
<dbReference type="EMBL" id="FNIN01000013">
    <property type="protein sequence ID" value="SDN96555.1"/>
    <property type="molecule type" value="Genomic_DNA"/>
</dbReference>
<proteinExistence type="predicted"/>
<dbReference type="GO" id="GO:0005524">
    <property type="term" value="F:ATP binding"/>
    <property type="evidence" value="ECO:0007669"/>
    <property type="project" value="UniProtKB-KW"/>
</dbReference>
<dbReference type="InterPro" id="IPR003593">
    <property type="entry name" value="AAA+_ATPase"/>
</dbReference>
<dbReference type="GO" id="GO:0016887">
    <property type="term" value="F:ATP hydrolysis activity"/>
    <property type="evidence" value="ECO:0007669"/>
    <property type="project" value="InterPro"/>
</dbReference>
<dbReference type="Gene3D" id="3.40.50.300">
    <property type="entry name" value="P-loop containing nucleotide triphosphate hydrolases"/>
    <property type="match status" value="1"/>
</dbReference>
<organism evidence="5 6">
    <name type="scientific">Desulfonauticus submarinus</name>
    <dbReference type="NCBI Taxonomy" id="206665"/>
    <lineage>
        <taxon>Bacteria</taxon>
        <taxon>Pseudomonadati</taxon>
        <taxon>Thermodesulfobacteriota</taxon>
        <taxon>Desulfovibrionia</taxon>
        <taxon>Desulfovibrionales</taxon>
        <taxon>Desulfonauticaceae</taxon>
        <taxon>Desulfonauticus</taxon>
    </lineage>
</organism>
<feature type="domain" description="ABC transporter" evidence="4">
    <location>
        <begin position="2"/>
        <end position="232"/>
    </location>
</feature>
<dbReference type="PROSITE" id="PS50893">
    <property type="entry name" value="ABC_TRANSPORTER_2"/>
    <property type="match status" value="1"/>
</dbReference>
<sequence length="351" mass="40272">MLKVVEFSLTLSNFLLQNINLEVQEGEFFALIGPTGSGKTLLLESLMGVFPSNCQFKGNIFLNKKNITYLPPEKRGLGIVYQHAALFPHLTVKENILFGFRYKKQKKNLKELDFLIQKLGIAHLLNRFPNTLSGGERQRVALARALVLRPKAILLDEPLSALDPNFQEEIRELLKNLHKDLNITFIMVSHNFSEVLYLAERGAIIRNGQIEQIGTISQIFNHPNSSFVADFVGVKNIFSAQIKKDVAIINNTLKIKIPIQKQKFLNYIAIRPEAIFLLNNRNNNHLENCFTGIVKKIFRKGFYFEFIIEVDSVEFKSFLTKKDLIEMIVKEGDKIKIGFRAKDVHCFYEKL</sequence>
<dbReference type="SUPFAM" id="SSF50331">
    <property type="entry name" value="MOP-like"/>
    <property type="match status" value="1"/>
</dbReference>
<dbReference type="InterPro" id="IPR008995">
    <property type="entry name" value="Mo/tungstate-bd_C_term_dom"/>
</dbReference>
<keyword evidence="3 5" id="KW-0067">ATP-binding</keyword>
<accession>A0A1H0FPH3</accession>
<evidence type="ECO:0000256" key="2">
    <source>
        <dbReference type="ARBA" id="ARBA00022741"/>
    </source>
</evidence>
<keyword evidence="1" id="KW-0813">Transport</keyword>
<dbReference type="Proteomes" id="UP000199602">
    <property type="component" value="Unassembled WGS sequence"/>
</dbReference>
<dbReference type="Pfam" id="PF00005">
    <property type="entry name" value="ABC_tran"/>
    <property type="match status" value="1"/>
</dbReference>
<evidence type="ECO:0000259" key="4">
    <source>
        <dbReference type="PROSITE" id="PS50893"/>
    </source>
</evidence>
<dbReference type="AlphaFoldDB" id="A0A1H0FPH3"/>
<dbReference type="InterPro" id="IPR027417">
    <property type="entry name" value="P-loop_NTPase"/>
</dbReference>
<dbReference type="PROSITE" id="PS00211">
    <property type="entry name" value="ABC_TRANSPORTER_1"/>
    <property type="match status" value="1"/>
</dbReference>
<protein>
    <submittedName>
        <fullName evidence="5">Tungstate/molybdate transport system ATP-binding protein</fullName>
    </submittedName>
</protein>
<name>A0A1H0FPH3_9BACT</name>
<evidence type="ECO:0000313" key="6">
    <source>
        <dbReference type="Proteomes" id="UP000199602"/>
    </source>
</evidence>
<dbReference type="RefSeq" id="WP_092066231.1">
    <property type="nucleotide sequence ID" value="NZ_FNIN01000013.1"/>
</dbReference>
<dbReference type="OrthoDB" id="9809450at2"/>
<dbReference type="PANTHER" id="PTHR42781">
    <property type="entry name" value="SPERMIDINE/PUTRESCINE IMPORT ATP-BINDING PROTEIN POTA"/>
    <property type="match status" value="1"/>
</dbReference>
<reference evidence="5 6" key="1">
    <citation type="submission" date="2016-10" db="EMBL/GenBank/DDBJ databases">
        <authorList>
            <person name="de Groot N.N."/>
        </authorList>
    </citation>
    <scope>NUCLEOTIDE SEQUENCE [LARGE SCALE GENOMIC DNA]</scope>
    <source>
        <strain evidence="5 6">DSM 15269</strain>
    </source>
</reference>
<keyword evidence="2" id="KW-0547">Nucleotide-binding</keyword>
<dbReference type="STRING" id="206665.SAMN04488516_11345"/>
<dbReference type="SMART" id="SM00382">
    <property type="entry name" value="AAA"/>
    <property type="match status" value="1"/>
</dbReference>